<dbReference type="PANTHER" id="PTHR21600:SF44">
    <property type="entry name" value="RIBOSOMAL LARGE SUBUNIT PSEUDOURIDINE SYNTHASE D"/>
    <property type="match status" value="1"/>
</dbReference>
<dbReference type="PANTHER" id="PTHR21600">
    <property type="entry name" value="MITOCHONDRIAL RNA PSEUDOURIDINE SYNTHASE"/>
    <property type="match status" value="1"/>
</dbReference>
<dbReference type="SUPFAM" id="SSF55120">
    <property type="entry name" value="Pseudouridine synthase"/>
    <property type="match status" value="1"/>
</dbReference>
<dbReference type="InterPro" id="IPR020103">
    <property type="entry name" value="PsdUridine_synth_cat_dom_sf"/>
</dbReference>
<comment type="caution">
    <text evidence="5">The sequence shown here is derived from an EMBL/GenBank/DDBJ whole genome shotgun (WGS) entry which is preliminary data.</text>
</comment>
<reference evidence="5" key="1">
    <citation type="submission" date="2020-10" db="EMBL/GenBank/DDBJ databases">
        <authorList>
            <person name="Gilroy R."/>
        </authorList>
    </citation>
    <scope>NUCLEOTIDE SEQUENCE</scope>
    <source>
        <strain evidence="5">10532</strain>
    </source>
</reference>
<dbReference type="InterPro" id="IPR036986">
    <property type="entry name" value="S4_RNA-bd_sf"/>
</dbReference>
<proteinExistence type="inferred from homology"/>
<dbReference type="PROSITE" id="PS01129">
    <property type="entry name" value="PSI_RLU"/>
    <property type="match status" value="1"/>
</dbReference>
<comment type="similarity">
    <text evidence="1">Belongs to the pseudouridine synthase RluA family.</text>
</comment>
<gene>
    <name evidence="5" type="ORF">IAA81_02595</name>
</gene>
<dbReference type="SUPFAM" id="SSF55174">
    <property type="entry name" value="Alpha-L RNA-binding motif"/>
    <property type="match status" value="1"/>
</dbReference>
<dbReference type="Gene3D" id="3.30.2350.10">
    <property type="entry name" value="Pseudouridine synthase"/>
    <property type="match status" value="1"/>
</dbReference>
<keyword evidence="3" id="KW-0694">RNA-binding</keyword>
<dbReference type="Proteomes" id="UP000823638">
    <property type="component" value="Unassembled WGS sequence"/>
</dbReference>
<evidence type="ECO:0000313" key="6">
    <source>
        <dbReference type="Proteomes" id="UP000823638"/>
    </source>
</evidence>
<feature type="domain" description="RNA-binding S4" evidence="4">
    <location>
        <begin position="32"/>
        <end position="89"/>
    </location>
</feature>
<dbReference type="EMBL" id="JADIMM010000029">
    <property type="protein sequence ID" value="MBO8457101.1"/>
    <property type="molecule type" value="Genomic_DNA"/>
</dbReference>
<dbReference type="AlphaFoldDB" id="A0A9D9HNH4"/>
<dbReference type="GO" id="GO:0000455">
    <property type="term" value="P:enzyme-directed rRNA pseudouridine synthesis"/>
    <property type="evidence" value="ECO:0007669"/>
    <property type="project" value="TreeGrafter"/>
</dbReference>
<dbReference type="GO" id="GO:0003723">
    <property type="term" value="F:RNA binding"/>
    <property type="evidence" value="ECO:0007669"/>
    <property type="project" value="UniProtKB-KW"/>
</dbReference>
<dbReference type="CDD" id="cd00165">
    <property type="entry name" value="S4"/>
    <property type="match status" value="1"/>
</dbReference>
<dbReference type="InterPro" id="IPR006224">
    <property type="entry name" value="PsdUridine_synth_RluA-like_CS"/>
</dbReference>
<dbReference type="PROSITE" id="PS50889">
    <property type="entry name" value="S4"/>
    <property type="match status" value="1"/>
</dbReference>
<dbReference type="SMART" id="SM00363">
    <property type="entry name" value="S4"/>
    <property type="match status" value="1"/>
</dbReference>
<evidence type="ECO:0000313" key="5">
    <source>
        <dbReference type="EMBL" id="MBO8457101.1"/>
    </source>
</evidence>
<dbReference type="CDD" id="cd02869">
    <property type="entry name" value="PseudoU_synth_RluA_like"/>
    <property type="match status" value="1"/>
</dbReference>
<accession>A0A9D9HNH4</accession>
<dbReference type="Pfam" id="PF00849">
    <property type="entry name" value="PseudoU_synth_2"/>
    <property type="match status" value="1"/>
</dbReference>
<organism evidence="5 6">
    <name type="scientific">Candidatus Gallitreponema excrementavium</name>
    <dbReference type="NCBI Taxonomy" id="2840840"/>
    <lineage>
        <taxon>Bacteria</taxon>
        <taxon>Pseudomonadati</taxon>
        <taxon>Spirochaetota</taxon>
        <taxon>Spirochaetia</taxon>
        <taxon>Spirochaetales</taxon>
        <taxon>Candidatus Gallitreponema</taxon>
    </lineage>
</organism>
<name>A0A9D9HNH4_9SPIR</name>
<keyword evidence="2" id="KW-0413">Isomerase</keyword>
<dbReference type="Pfam" id="PF01479">
    <property type="entry name" value="S4"/>
    <property type="match status" value="1"/>
</dbReference>
<dbReference type="GO" id="GO:0120159">
    <property type="term" value="F:rRNA pseudouridine synthase activity"/>
    <property type="evidence" value="ECO:0007669"/>
    <property type="project" value="UniProtKB-ARBA"/>
</dbReference>
<protein>
    <submittedName>
        <fullName evidence="5">RluA family pseudouridine synthase</fullName>
    </submittedName>
</protein>
<evidence type="ECO:0000259" key="4">
    <source>
        <dbReference type="SMART" id="SM00363"/>
    </source>
</evidence>
<evidence type="ECO:0000256" key="2">
    <source>
        <dbReference type="ARBA" id="ARBA00023235"/>
    </source>
</evidence>
<dbReference type="InterPro" id="IPR050188">
    <property type="entry name" value="RluA_PseudoU_synthase"/>
</dbReference>
<reference evidence="5" key="2">
    <citation type="journal article" date="2021" name="PeerJ">
        <title>Extensive microbial diversity within the chicken gut microbiome revealed by metagenomics and culture.</title>
        <authorList>
            <person name="Gilroy R."/>
            <person name="Ravi A."/>
            <person name="Getino M."/>
            <person name="Pursley I."/>
            <person name="Horton D.L."/>
            <person name="Alikhan N.F."/>
            <person name="Baker D."/>
            <person name="Gharbi K."/>
            <person name="Hall N."/>
            <person name="Watson M."/>
            <person name="Adriaenssens E.M."/>
            <person name="Foster-Nyarko E."/>
            <person name="Jarju S."/>
            <person name="Secka A."/>
            <person name="Antonio M."/>
            <person name="Oren A."/>
            <person name="Chaudhuri R.R."/>
            <person name="La Ragione R."/>
            <person name="Hildebrand F."/>
            <person name="Pallen M.J."/>
        </authorList>
    </citation>
    <scope>NUCLEOTIDE SEQUENCE</scope>
    <source>
        <strain evidence="5">10532</strain>
    </source>
</reference>
<dbReference type="Gene3D" id="3.10.290.10">
    <property type="entry name" value="RNA-binding S4 domain"/>
    <property type="match status" value="1"/>
</dbReference>
<evidence type="ECO:0000256" key="1">
    <source>
        <dbReference type="ARBA" id="ARBA00010876"/>
    </source>
</evidence>
<evidence type="ECO:0000256" key="3">
    <source>
        <dbReference type="PROSITE-ProRule" id="PRU00182"/>
    </source>
</evidence>
<dbReference type="InterPro" id="IPR002942">
    <property type="entry name" value="S4_RNA-bd"/>
</dbReference>
<dbReference type="InterPro" id="IPR006145">
    <property type="entry name" value="PsdUridine_synth_RsuA/RluA"/>
</dbReference>
<sequence length="363" mass="41724">MEGPESLKFTEKTGKTEDDYFQLIAGENDNDRRIDRIIRKILPELSLSKVYSSIRKGLIRINGGKVSEKKRVKKDDKISVHKSLYYPYTAGSVTSESIGRIKPPALQMDKINVIFENEFILAVDKPSGIPVQDSRKPGSELISWLKEYVNNTRPEEGLSFTPGPLNRIDKETSGLVFFSGNLYGAREFSEWIRLHLCRKFYLAIVSGIFDLKKEWTKWEDKLLKVPNNPKVQVSEKGLYACSFVKPLAVCSEKNISLLLVSIKTGRTHQIRVQCGERQHHIIGDKIYGGASTQLQRKNLFLHSWMMGFPPEKRKYLNLPEFLSAQIPDYFAMEIENNFGKEMLAWIINQPYNEIINGFNTYYI</sequence>